<comment type="caution">
    <text evidence="1">The sequence shown here is derived from an EMBL/GenBank/DDBJ whole genome shotgun (WGS) entry which is preliminary data.</text>
</comment>
<keyword evidence="2" id="KW-1185">Reference proteome</keyword>
<gene>
    <name evidence="1" type="ORF">RRG08_056173</name>
</gene>
<reference evidence="1" key="1">
    <citation type="journal article" date="2023" name="G3 (Bethesda)">
        <title>A reference genome for the long-term kleptoplast-retaining sea slug Elysia crispata morphotype clarki.</title>
        <authorList>
            <person name="Eastman K.E."/>
            <person name="Pendleton A.L."/>
            <person name="Shaikh M.A."/>
            <person name="Suttiyut T."/>
            <person name="Ogas R."/>
            <person name="Tomko P."/>
            <person name="Gavelis G."/>
            <person name="Widhalm J.R."/>
            <person name="Wisecaver J.H."/>
        </authorList>
    </citation>
    <scope>NUCLEOTIDE SEQUENCE</scope>
    <source>
        <strain evidence="1">ECLA1</strain>
    </source>
</reference>
<evidence type="ECO:0000313" key="2">
    <source>
        <dbReference type="Proteomes" id="UP001283361"/>
    </source>
</evidence>
<sequence length="117" mass="13080">MTPSKAVLLTLLSLEEAIVYRSVRRPKVGQTELRALVIDVTPTYVMSDYEMMGKPEKRVRRPQTSGPCVLNHVTFVYKHRRSSGGRRGFGPFAKIVEPTCTSEYPGPDRGSYACAKC</sequence>
<accession>A0AAE0Z0Z7</accession>
<name>A0AAE0Z0Z7_9GAST</name>
<proteinExistence type="predicted"/>
<dbReference type="EMBL" id="JAWDGP010004953">
    <property type="protein sequence ID" value="KAK3760762.1"/>
    <property type="molecule type" value="Genomic_DNA"/>
</dbReference>
<organism evidence="1 2">
    <name type="scientific">Elysia crispata</name>
    <name type="common">lettuce slug</name>
    <dbReference type="NCBI Taxonomy" id="231223"/>
    <lineage>
        <taxon>Eukaryota</taxon>
        <taxon>Metazoa</taxon>
        <taxon>Spiralia</taxon>
        <taxon>Lophotrochozoa</taxon>
        <taxon>Mollusca</taxon>
        <taxon>Gastropoda</taxon>
        <taxon>Heterobranchia</taxon>
        <taxon>Euthyneura</taxon>
        <taxon>Panpulmonata</taxon>
        <taxon>Sacoglossa</taxon>
        <taxon>Placobranchoidea</taxon>
        <taxon>Plakobranchidae</taxon>
        <taxon>Elysia</taxon>
    </lineage>
</organism>
<dbReference type="Proteomes" id="UP001283361">
    <property type="component" value="Unassembled WGS sequence"/>
</dbReference>
<protein>
    <submittedName>
        <fullName evidence="1">Uncharacterized protein</fullName>
    </submittedName>
</protein>
<evidence type="ECO:0000313" key="1">
    <source>
        <dbReference type="EMBL" id="KAK3760762.1"/>
    </source>
</evidence>
<dbReference type="AlphaFoldDB" id="A0AAE0Z0Z7"/>